<sequence>MMPKRFAGFTRVVAGSLLLGALLAGCSSFPRVWWPRLPNEGLSVEAVLDYFHKADSLRSATVSKEILRLRQVYRRQPDDETLFQLVALAMQPGRPVSDRQLALQLLNDFRQRKKGGHSLMVLVSILDDQLEEQLQLAGERDRLRQQAQELEATSRELQDKLRALENIEKILRQREM</sequence>
<evidence type="ECO:0000256" key="1">
    <source>
        <dbReference type="SAM" id="Coils"/>
    </source>
</evidence>
<dbReference type="Proteomes" id="UP000002534">
    <property type="component" value="Chromosome"/>
</dbReference>
<proteinExistence type="predicted"/>
<reference evidence="2 3" key="2">
    <citation type="journal article" date="2012" name="BMC Genomics">
        <title>The genome of Pelobacter carbinolicus reveals surprising metabolic capabilities and physiological features.</title>
        <authorList>
            <person name="Aklujkar M."/>
            <person name="Haveman S.A."/>
            <person name="Didonato R.Jr."/>
            <person name="Chertkov O."/>
            <person name="Han C.S."/>
            <person name="Land M.L."/>
            <person name="Brown P."/>
            <person name="Lovley D.R."/>
        </authorList>
    </citation>
    <scope>NUCLEOTIDE SEQUENCE [LARGE SCALE GENOMIC DNA]</scope>
    <source>
        <strain evidence="3">DSM 2380 / NBRC 103641 / GraBd1</strain>
    </source>
</reference>
<gene>
    <name evidence="2" type="ordered locus">Pcar_0497</name>
</gene>
<protein>
    <submittedName>
        <fullName evidence="2">Uncharacterized protein</fullName>
    </submittedName>
</protein>
<dbReference type="OrthoDB" id="9964492at2"/>
<dbReference type="KEGG" id="pca:Pcar_0497"/>
<evidence type="ECO:0000313" key="2">
    <source>
        <dbReference type="EMBL" id="ABA87757.1"/>
    </source>
</evidence>
<dbReference type="STRING" id="338963.Pcar_0497"/>
<accession>Q3A787</accession>
<dbReference type="PROSITE" id="PS51257">
    <property type="entry name" value="PROKAR_LIPOPROTEIN"/>
    <property type="match status" value="1"/>
</dbReference>
<keyword evidence="1" id="KW-0175">Coiled coil</keyword>
<feature type="coiled-coil region" evidence="1">
    <location>
        <begin position="126"/>
        <end position="174"/>
    </location>
</feature>
<organism evidence="2 3">
    <name type="scientific">Syntrophotalea carbinolica (strain DSM 2380 / NBRC 103641 / GraBd1)</name>
    <name type="common">Pelobacter carbinolicus</name>
    <dbReference type="NCBI Taxonomy" id="338963"/>
    <lineage>
        <taxon>Bacteria</taxon>
        <taxon>Pseudomonadati</taxon>
        <taxon>Thermodesulfobacteriota</taxon>
        <taxon>Desulfuromonadia</taxon>
        <taxon>Desulfuromonadales</taxon>
        <taxon>Syntrophotaleaceae</taxon>
        <taxon>Syntrophotalea</taxon>
    </lineage>
</organism>
<dbReference type="EMBL" id="CP000142">
    <property type="protein sequence ID" value="ABA87757.1"/>
    <property type="molecule type" value="Genomic_DNA"/>
</dbReference>
<name>Q3A787_SYNC1</name>
<dbReference type="AlphaFoldDB" id="Q3A787"/>
<evidence type="ECO:0000313" key="3">
    <source>
        <dbReference type="Proteomes" id="UP000002534"/>
    </source>
</evidence>
<keyword evidence="3" id="KW-1185">Reference proteome</keyword>
<dbReference type="RefSeq" id="WP_011340182.1">
    <property type="nucleotide sequence ID" value="NC_007498.2"/>
</dbReference>
<reference evidence="3" key="1">
    <citation type="submission" date="2005-10" db="EMBL/GenBank/DDBJ databases">
        <title>Complete sequence of Pelobacter carbinolicus DSM 2380.</title>
        <authorList>
            <person name="Copeland A."/>
            <person name="Lucas S."/>
            <person name="Lapidus A."/>
            <person name="Barry K."/>
            <person name="Detter J.C."/>
            <person name="Glavina T."/>
            <person name="Hammon N."/>
            <person name="Israni S."/>
            <person name="Pitluck S."/>
            <person name="Chertkov O."/>
            <person name="Schmutz J."/>
            <person name="Larimer F."/>
            <person name="Land M."/>
            <person name="Kyrpides N."/>
            <person name="Ivanova N."/>
            <person name="Richardson P."/>
        </authorList>
    </citation>
    <scope>NUCLEOTIDE SEQUENCE [LARGE SCALE GENOMIC DNA]</scope>
    <source>
        <strain evidence="3">DSM 2380 / NBRC 103641 / GraBd1</strain>
    </source>
</reference>
<dbReference type="HOGENOM" id="CLU_1523748_0_0_7"/>